<keyword evidence="6" id="KW-0411">Iron-sulfur</keyword>
<accession>A0A168NEI6</accession>
<feature type="region of interest" description="Disordered" evidence="7">
    <location>
        <begin position="1243"/>
        <end position="1264"/>
    </location>
</feature>
<dbReference type="GO" id="GO:0005506">
    <property type="term" value="F:iron ion binding"/>
    <property type="evidence" value="ECO:0007669"/>
    <property type="project" value="InterPro"/>
</dbReference>
<dbReference type="PANTHER" id="PTHR43160:SF3">
    <property type="entry name" value="ACONITATE HYDRATASE, MITOCHONDRIAL"/>
    <property type="match status" value="1"/>
</dbReference>
<sequence>MLSLSLKASLRPFLPSRDRCCLYSSVAISNFDSQTINYDHMERNINIVRKKLGRPLNLTEKLLAGHQQDSSSMHFTKEHLSVYPDRVACQDTTAPMVLLQFMNTGLPQVAIPTTVHCDHQVETHTLHPYYKTSPHHQKRRPLADLGRAQSLLHHQVDSFLGSTCDAFNIGLWRPGSGLLHQIMLEKYAFPGSLIIGTDSRMSHAGGLASLSFSVGGAEALDAMVGLPWDLRYPKVVGVNLKGSLSSWVTPKDVILKLHNVLSKQALGNNMVVEYMGSGSNILSCTGMATICNMGTDTNAISSVFPYSDKMDAYLRATSRQAIANAAQARRTTILQADENATYDHRIDLDLAALEPHIYGPFTPDVITPLSKFKQHIIEKQKDGTWSPTIQAAHIGSCSNSSYQDLARSASLAQQAIKKGLSFKTSVSVTPGSTQIRSTLDRDGATKIFKDAGAALLANASGPCISTWNKDRPQYAALETTGAEDQGDDRQQLHGTGSDTGSIISSYNLDISDGMDRKSTKDYFIASTEIVTAMAFANSLLFNPLTDSIIGKDGKPFKFQPPQDISIDGIPGRGFVADDSDIATFYQKPTTTKKINPATLVPPNSTQLERLIPFTPPSWTAGKTFHNIPVLFKAKGVCSSEEISKTGHWLKYRGHLDNLSNNLLIGAVNAENGKRNWIKNRLTGLYDDVPRTARQYKQCGIPWVLIAEEQYGQGSASEHGALEFRYLNGVAIIAKSFAPNHELNLKKQGILPLQFVDPMEYDKIDGDVSVTLDYQQLEPGKPLQLQVLSSTPETASRVLELSHTFNQGKGKGTRLANQLVQGGIRSQSYCIQNPSSHWCGKYGGGSLIIWMTDLAPHRLCRRGTMWTNDTNFLTAKWTTTIQLVGQHRRYLLTVIQAPTDKNIQRTQTWDGDGGIDRCNLYIALKSCPLKSNGSPIALISTMVMVGISIGVAYRTLGKSLASTSSIMPSDYTTFLGRQRQGYGYESYGQIPTPRYAIPFFGHTPLLGSSVALKIYQWHRTYGSLLRLRMGSQNWLLIADPYFAHDLFSKHDKQPMTRPGLVYSSADSEKYQDFRSAVLQYLSPDSIDEQLIDYEVDSFIERIQQKASNSANNCLDSFWDLKLFCINNFMSVAFARRYDSTDDSDRFVEPSTNTTCSILDMENADVDDQDVFLFGFGPRRCPGLHMVERHMFSLFVRLFYHCRIQNPIDEQGNRIQLDLNKSSDYGLMLRPLPFTVQVVDLTSTHDNDDGNSISDSSVDDRFRDSD</sequence>
<feature type="region of interest" description="Disordered" evidence="7">
    <location>
        <begin position="480"/>
        <end position="500"/>
    </location>
</feature>
<dbReference type="GO" id="GO:0016705">
    <property type="term" value="F:oxidoreductase activity, acting on paired donors, with incorporation or reduction of molecular oxygen"/>
    <property type="evidence" value="ECO:0007669"/>
    <property type="project" value="InterPro"/>
</dbReference>
<dbReference type="GO" id="GO:0005829">
    <property type="term" value="C:cytosol"/>
    <property type="evidence" value="ECO:0007669"/>
    <property type="project" value="TreeGrafter"/>
</dbReference>
<gene>
    <name evidence="10" type="primary">ABSGL_06070.1 scaffold 7611</name>
</gene>
<dbReference type="InterPro" id="IPR015928">
    <property type="entry name" value="Aconitase/3IPM_dehydase_swvl"/>
</dbReference>
<dbReference type="Pfam" id="PF00330">
    <property type="entry name" value="Aconitase"/>
    <property type="match status" value="1"/>
</dbReference>
<dbReference type="GO" id="GO:0051539">
    <property type="term" value="F:4 iron, 4 sulfur cluster binding"/>
    <property type="evidence" value="ECO:0007669"/>
    <property type="project" value="TreeGrafter"/>
</dbReference>
<dbReference type="Gene3D" id="3.30.499.10">
    <property type="entry name" value="Aconitase, domain 3"/>
    <property type="match status" value="2"/>
</dbReference>
<evidence type="ECO:0000259" key="9">
    <source>
        <dbReference type="Pfam" id="PF00694"/>
    </source>
</evidence>
<dbReference type="Gene3D" id="1.10.630.10">
    <property type="entry name" value="Cytochrome P450"/>
    <property type="match status" value="1"/>
</dbReference>
<dbReference type="SUPFAM" id="SSF53732">
    <property type="entry name" value="Aconitase iron-sulfur domain"/>
    <property type="match status" value="1"/>
</dbReference>
<dbReference type="Pfam" id="PF00694">
    <property type="entry name" value="Aconitase_C"/>
    <property type="match status" value="1"/>
</dbReference>
<feature type="domain" description="Aconitase/3-isopropylmalate dehydratase large subunit alpha/beta/alpha" evidence="8">
    <location>
        <begin position="61"/>
        <end position="536"/>
    </location>
</feature>
<evidence type="ECO:0000313" key="11">
    <source>
        <dbReference type="Proteomes" id="UP000078561"/>
    </source>
</evidence>
<dbReference type="OrthoDB" id="2275863at2759"/>
<dbReference type="Proteomes" id="UP000078561">
    <property type="component" value="Unassembled WGS sequence"/>
</dbReference>
<comment type="cofactor">
    <cofactor evidence="1">
        <name>[4Fe-4S] cluster</name>
        <dbReference type="ChEBI" id="CHEBI:49883"/>
    </cofactor>
</comment>
<dbReference type="PANTHER" id="PTHR43160">
    <property type="entry name" value="ACONITATE HYDRATASE B"/>
    <property type="match status" value="1"/>
</dbReference>
<dbReference type="InterPro" id="IPR015931">
    <property type="entry name" value="Acnase/IPM_dHydase_lsu_aba_1/3"/>
</dbReference>
<feature type="domain" description="Aconitase A/isopropylmalate dehydratase small subunit swivel" evidence="9">
    <location>
        <begin position="629"/>
        <end position="755"/>
    </location>
</feature>
<dbReference type="InterPro" id="IPR036008">
    <property type="entry name" value="Aconitase_4Fe-4S_dom"/>
</dbReference>
<evidence type="ECO:0000256" key="4">
    <source>
        <dbReference type="ARBA" id="ARBA00022723"/>
    </source>
</evidence>
<dbReference type="GO" id="GO:0005739">
    <property type="term" value="C:mitochondrion"/>
    <property type="evidence" value="ECO:0007669"/>
    <property type="project" value="TreeGrafter"/>
</dbReference>
<dbReference type="Gene3D" id="3.40.1060.10">
    <property type="entry name" value="Aconitase, Domain 2"/>
    <property type="match status" value="1"/>
</dbReference>
<dbReference type="GO" id="GO:0004497">
    <property type="term" value="F:monooxygenase activity"/>
    <property type="evidence" value="ECO:0007669"/>
    <property type="project" value="InterPro"/>
</dbReference>
<dbReference type="GO" id="GO:0020037">
    <property type="term" value="F:heme binding"/>
    <property type="evidence" value="ECO:0007669"/>
    <property type="project" value="InterPro"/>
</dbReference>
<name>A0A168NEI6_ABSGL</name>
<reference evidence="10" key="1">
    <citation type="submission" date="2016-04" db="EMBL/GenBank/DDBJ databases">
        <authorList>
            <person name="Evans L.H."/>
            <person name="Alamgir A."/>
            <person name="Owens N."/>
            <person name="Weber N.D."/>
            <person name="Virtaneva K."/>
            <person name="Barbian K."/>
            <person name="Babar A."/>
            <person name="Rosenke K."/>
        </authorList>
    </citation>
    <scope>NUCLEOTIDE SEQUENCE [LARGE SCALE GENOMIC DNA]</scope>
    <source>
        <strain evidence="10">CBS 101.48</strain>
    </source>
</reference>
<dbReference type="Gene3D" id="3.20.19.10">
    <property type="entry name" value="Aconitase, domain 4"/>
    <property type="match status" value="1"/>
</dbReference>
<keyword evidence="5" id="KW-0408">Iron</keyword>
<dbReference type="PRINTS" id="PR00415">
    <property type="entry name" value="ACONITASE"/>
</dbReference>
<dbReference type="GO" id="GO:0003994">
    <property type="term" value="F:aconitate hydratase activity"/>
    <property type="evidence" value="ECO:0007669"/>
    <property type="project" value="TreeGrafter"/>
</dbReference>
<evidence type="ECO:0000256" key="6">
    <source>
        <dbReference type="ARBA" id="ARBA00023014"/>
    </source>
</evidence>
<dbReference type="InterPro" id="IPR036396">
    <property type="entry name" value="Cyt_P450_sf"/>
</dbReference>
<organism evidence="10">
    <name type="scientific">Absidia glauca</name>
    <name type="common">Pin mould</name>
    <dbReference type="NCBI Taxonomy" id="4829"/>
    <lineage>
        <taxon>Eukaryota</taxon>
        <taxon>Fungi</taxon>
        <taxon>Fungi incertae sedis</taxon>
        <taxon>Mucoromycota</taxon>
        <taxon>Mucoromycotina</taxon>
        <taxon>Mucoromycetes</taxon>
        <taxon>Mucorales</taxon>
        <taxon>Cunninghamellaceae</taxon>
        <taxon>Absidia</taxon>
    </lineage>
</organism>
<dbReference type="SUPFAM" id="SSF52016">
    <property type="entry name" value="LeuD/IlvD-like"/>
    <property type="match status" value="1"/>
</dbReference>
<dbReference type="PROSITE" id="PS00086">
    <property type="entry name" value="CYTOCHROME_P450"/>
    <property type="match status" value="1"/>
</dbReference>
<evidence type="ECO:0000256" key="2">
    <source>
        <dbReference type="ARBA" id="ARBA00007185"/>
    </source>
</evidence>
<evidence type="ECO:0000313" key="10">
    <source>
        <dbReference type="EMBL" id="SAM00389.1"/>
    </source>
</evidence>
<keyword evidence="11" id="KW-1185">Reference proteome</keyword>
<dbReference type="InterPro" id="IPR001030">
    <property type="entry name" value="Acoase/IPM_deHydtase_lsu_aba"/>
</dbReference>
<dbReference type="InterPro" id="IPR001128">
    <property type="entry name" value="Cyt_P450"/>
</dbReference>
<dbReference type="GO" id="GO:0006099">
    <property type="term" value="P:tricarboxylic acid cycle"/>
    <property type="evidence" value="ECO:0007669"/>
    <property type="project" value="TreeGrafter"/>
</dbReference>
<dbReference type="AlphaFoldDB" id="A0A168NEI6"/>
<dbReference type="Pfam" id="PF00067">
    <property type="entry name" value="p450"/>
    <property type="match status" value="1"/>
</dbReference>
<evidence type="ECO:0000256" key="5">
    <source>
        <dbReference type="ARBA" id="ARBA00023004"/>
    </source>
</evidence>
<keyword evidence="4" id="KW-0479">Metal-binding</keyword>
<protein>
    <recommendedName>
        <fullName evidence="3">Aconitate hydratase, mitochondrial</fullName>
    </recommendedName>
</protein>
<evidence type="ECO:0000259" key="8">
    <source>
        <dbReference type="Pfam" id="PF00330"/>
    </source>
</evidence>
<evidence type="ECO:0000256" key="1">
    <source>
        <dbReference type="ARBA" id="ARBA00001966"/>
    </source>
</evidence>
<dbReference type="InterPro" id="IPR015932">
    <property type="entry name" value="Aconitase_dom2"/>
</dbReference>
<evidence type="ECO:0000256" key="3">
    <source>
        <dbReference type="ARBA" id="ARBA00015940"/>
    </source>
</evidence>
<evidence type="ECO:0000256" key="7">
    <source>
        <dbReference type="SAM" id="MobiDB-lite"/>
    </source>
</evidence>
<dbReference type="EMBL" id="LT553181">
    <property type="protein sequence ID" value="SAM00389.1"/>
    <property type="molecule type" value="Genomic_DNA"/>
</dbReference>
<dbReference type="SUPFAM" id="SSF48264">
    <property type="entry name" value="Cytochrome P450"/>
    <property type="match status" value="2"/>
</dbReference>
<dbReference type="InterPro" id="IPR050926">
    <property type="entry name" value="Aconitase/IPM_isomerase"/>
</dbReference>
<dbReference type="InterPro" id="IPR000573">
    <property type="entry name" value="AconitaseA/IPMdHydase_ssu_swvl"/>
</dbReference>
<dbReference type="STRING" id="4829.A0A168NEI6"/>
<dbReference type="InParanoid" id="A0A168NEI6"/>
<proteinExistence type="inferred from homology"/>
<dbReference type="InterPro" id="IPR017972">
    <property type="entry name" value="Cyt_P450_CS"/>
</dbReference>
<comment type="similarity">
    <text evidence="2">Belongs to the aconitase/IPM isomerase family.</text>
</comment>